<keyword evidence="4 6" id="KW-0808">Transferase</keyword>
<comment type="caution">
    <text evidence="6">Lacks conserved residue(s) required for the propagation of feature annotation.</text>
</comment>
<comment type="subcellular location">
    <subcellularLocation>
        <location evidence="6">Cytoplasm</location>
    </subcellularLocation>
</comment>
<comment type="function">
    <text evidence="6">Specifically methylates the N7 position of guanine in position 527 of 16S rRNA.</text>
</comment>
<accession>A0A494W8A7</accession>
<dbReference type="NCBIfam" id="TIGR00138">
    <property type="entry name" value="rsmG_gidB"/>
    <property type="match status" value="1"/>
</dbReference>
<evidence type="ECO:0000256" key="2">
    <source>
        <dbReference type="ARBA" id="ARBA00022552"/>
    </source>
</evidence>
<keyword evidence="5 6" id="KW-0949">S-adenosyl-L-methionine</keyword>
<evidence type="ECO:0000256" key="3">
    <source>
        <dbReference type="ARBA" id="ARBA00022603"/>
    </source>
</evidence>
<evidence type="ECO:0000313" key="8">
    <source>
        <dbReference type="Proteomes" id="UP000279959"/>
    </source>
</evidence>
<dbReference type="GO" id="GO:0070043">
    <property type="term" value="F:rRNA (guanine-N7-)-methyltransferase activity"/>
    <property type="evidence" value="ECO:0007669"/>
    <property type="project" value="UniProtKB-UniRule"/>
</dbReference>
<dbReference type="Proteomes" id="UP000279959">
    <property type="component" value="Chromosome"/>
</dbReference>
<dbReference type="KEGG" id="sami:SAMIE_1029090"/>
<proteinExistence type="inferred from homology"/>
<evidence type="ECO:0000256" key="4">
    <source>
        <dbReference type="ARBA" id="ARBA00022679"/>
    </source>
</evidence>
<dbReference type="GO" id="GO:0005829">
    <property type="term" value="C:cytosol"/>
    <property type="evidence" value="ECO:0007669"/>
    <property type="project" value="TreeGrafter"/>
</dbReference>
<dbReference type="InterPro" id="IPR003682">
    <property type="entry name" value="rRNA_ssu_MeTfrase_G"/>
</dbReference>
<dbReference type="PANTHER" id="PTHR31760">
    <property type="entry name" value="S-ADENOSYL-L-METHIONINE-DEPENDENT METHYLTRANSFERASES SUPERFAMILY PROTEIN"/>
    <property type="match status" value="1"/>
</dbReference>
<dbReference type="HAMAP" id="MF_00074">
    <property type="entry name" value="16SrRNA_methyltr_G"/>
    <property type="match status" value="1"/>
</dbReference>
<dbReference type="SUPFAM" id="SSF53335">
    <property type="entry name" value="S-adenosyl-L-methionine-dependent methyltransferases"/>
    <property type="match status" value="1"/>
</dbReference>
<feature type="binding site" evidence="6">
    <location>
        <position position="81"/>
    </location>
    <ligand>
        <name>S-adenosyl-L-methionine</name>
        <dbReference type="ChEBI" id="CHEBI:59789"/>
    </ligand>
</feature>
<protein>
    <recommendedName>
        <fullName evidence="6">Ribosomal RNA small subunit methyltransferase G</fullName>
        <ecNumber evidence="6">2.1.1.170</ecNumber>
    </recommendedName>
    <alternativeName>
        <fullName evidence="6">16S rRNA 7-methylguanosine methyltransferase</fullName>
        <shortName evidence="6">16S rRNA m7G methyltransferase</shortName>
    </alternativeName>
</protein>
<evidence type="ECO:0000313" key="7">
    <source>
        <dbReference type="EMBL" id="BBD99408.1"/>
    </source>
</evidence>
<dbReference type="EC" id="2.1.1.170" evidence="6"/>
<gene>
    <name evidence="6" type="primary">rsmG</name>
    <name evidence="7" type="ORF">SAMIE_1029090</name>
</gene>
<evidence type="ECO:0000256" key="5">
    <source>
        <dbReference type="ARBA" id="ARBA00022691"/>
    </source>
</evidence>
<sequence>MTEDEARAWLDSNFDVSRETAAKLERYVDLLLKGMAEQNLISASTVPHLWARHIVDSAQLLTHARNDGDGAWIDLGSGAGLPGIVVACLSNRPILMIESRRKRIDFLQHVIDDVGLGHAKIFGGRVENAPPCNAAIVSARAYAPLPQLWASALHLSNAKTVWVLPKGRNAQNELEAARPAWQGVFHVEPSVTDPESSIIVARGVVPQGRKKGRS</sequence>
<keyword evidence="2 6" id="KW-0698">rRNA processing</keyword>
<keyword evidence="8" id="KW-1185">Reference proteome</keyword>
<comment type="catalytic activity">
    <reaction evidence="6">
        <text>guanosine(527) in 16S rRNA + S-adenosyl-L-methionine = N(7)-methylguanosine(527) in 16S rRNA + S-adenosyl-L-homocysteine</text>
        <dbReference type="Rhea" id="RHEA:42732"/>
        <dbReference type="Rhea" id="RHEA-COMP:10209"/>
        <dbReference type="Rhea" id="RHEA-COMP:10210"/>
        <dbReference type="ChEBI" id="CHEBI:57856"/>
        <dbReference type="ChEBI" id="CHEBI:59789"/>
        <dbReference type="ChEBI" id="CHEBI:74269"/>
        <dbReference type="ChEBI" id="CHEBI:74480"/>
        <dbReference type="EC" id="2.1.1.170"/>
    </reaction>
</comment>
<dbReference type="AlphaFoldDB" id="A0A494W8A7"/>
<name>A0A494W8A7_9SPHN</name>
<reference evidence="7 8" key="1">
    <citation type="submission" date="2018-05" db="EMBL/GenBank/DDBJ databases">
        <title>Complete Genome Sequence of the Nonylphenol-Degrading Bacterium Sphingobium amiense DSM 16289T.</title>
        <authorList>
            <person name="Ootsuka M."/>
            <person name="Nishizawa T."/>
            <person name="Ohta H."/>
        </authorList>
    </citation>
    <scope>NUCLEOTIDE SEQUENCE [LARGE SCALE GENOMIC DNA]</scope>
    <source>
        <strain evidence="7 8">DSM 16289</strain>
    </source>
</reference>
<dbReference type="Pfam" id="PF02527">
    <property type="entry name" value="GidB"/>
    <property type="match status" value="1"/>
</dbReference>
<dbReference type="RefSeq" id="WP_066700738.1">
    <property type="nucleotide sequence ID" value="NZ_AP018664.1"/>
</dbReference>
<dbReference type="EMBL" id="AP018664">
    <property type="protein sequence ID" value="BBD99408.1"/>
    <property type="molecule type" value="Genomic_DNA"/>
</dbReference>
<keyword evidence="1 6" id="KW-0963">Cytoplasm</keyword>
<dbReference type="InterPro" id="IPR029063">
    <property type="entry name" value="SAM-dependent_MTases_sf"/>
</dbReference>
<feature type="binding site" evidence="6">
    <location>
        <begin position="126"/>
        <end position="127"/>
    </location>
    <ligand>
        <name>S-adenosyl-L-methionine</name>
        <dbReference type="ChEBI" id="CHEBI:59789"/>
    </ligand>
</feature>
<organism evidence="7 8">
    <name type="scientific">Sphingobium amiense</name>
    <dbReference type="NCBI Taxonomy" id="135719"/>
    <lineage>
        <taxon>Bacteria</taxon>
        <taxon>Pseudomonadati</taxon>
        <taxon>Pseudomonadota</taxon>
        <taxon>Alphaproteobacteria</taxon>
        <taxon>Sphingomonadales</taxon>
        <taxon>Sphingomonadaceae</taxon>
        <taxon>Sphingobium</taxon>
    </lineage>
</organism>
<keyword evidence="3 6" id="KW-0489">Methyltransferase</keyword>
<feature type="binding site" evidence="6">
    <location>
        <position position="140"/>
    </location>
    <ligand>
        <name>S-adenosyl-L-methionine</name>
        <dbReference type="ChEBI" id="CHEBI:59789"/>
    </ligand>
</feature>
<evidence type="ECO:0000256" key="1">
    <source>
        <dbReference type="ARBA" id="ARBA00022490"/>
    </source>
</evidence>
<evidence type="ECO:0000256" key="6">
    <source>
        <dbReference type="HAMAP-Rule" id="MF_00074"/>
    </source>
</evidence>
<dbReference type="PANTHER" id="PTHR31760:SF0">
    <property type="entry name" value="S-ADENOSYL-L-METHIONINE-DEPENDENT METHYLTRANSFERASES SUPERFAMILY PROTEIN"/>
    <property type="match status" value="1"/>
</dbReference>
<dbReference type="Gene3D" id="3.40.50.150">
    <property type="entry name" value="Vaccinia Virus protein VP39"/>
    <property type="match status" value="1"/>
</dbReference>
<comment type="similarity">
    <text evidence="6">Belongs to the methyltransferase superfamily. RNA methyltransferase RsmG family.</text>
</comment>
<feature type="binding site" evidence="6">
    <location>
        <position position="76"/>
    </location>
    <ligand>
        <name>S-adenosyl-L-methionine</name>
        <dbReference type="ChEBI" id="CHEBI:59789"/>
    </ligand>
</feature>